<keyword evidence="3" id="KW-1185">Reference proteome</keyword>
<dbReference type="PROSITE" id="PS50041">
    <property type="entry name" value="C_TYPE_LECTIN_2"/>
    <property type="match status" value="1"/>
</dbReference>
<organism evidence="2 3">
    <name type="scientific">Hyunsoonleella flava</name>
    <dbReference type="NCBI Taxonomy" id="2527939"/>
    <lineage>
        <taxon>Bacteria</taxon>
        <taxon>Pseudomonadati</taxon>
        <taxon>Bacteroidota</taxon>
        <taxon>Flavobacteriia</taxon>
        <taxon>Flavobacteriales</taxon>
        <taxon>Flavobacteriaceae</taxon>
    </lineage>
</organism>
<dbReference type="InterPro" id="IPR016186">
    <property type="entry name" value="C-type_lectin-like/link_sf"/>
</dbReference>
<name>A0A4Q9FKD9_9FLAO</name>
<gene>
    <name evidence="2" type="ORF">EYD45_05665</name>
</gene>
<sequence>MATGDQSYCPGTQINITTSFDIIDPDDTQIDAFFIQISEGYTLGEDRLILTGSHPNILWGWDANQGKLSLAGVSNLPMNYTDLIAAVNNVVFEGTTNTEGGDKLFSFTIGSANYLPSTDHYYEYVPDLGITWTAARAAADARTYFGLKGYLATITTPEEAQLSGEQAAGAGWIGGSDEQTEGVWRWMTGPEAGTIFWNGGVNGATPNYANWNANEPNDCCSNVPREENYAHVTSPNVGNLGSWNDLPNTGDANPSSPYHPQGYIVEYGGTPGDPIVDISASTRINIPEITNVVTPPAICGSGSFTLEATASDGDVAWFDSPIATTPVFTGSIFTTPVINTTSSYYAMASVNGCYIGERTAVIAQVNPIPDIVSVNETTICFGETGTLGANASIGIVNWYSVPTGGTAITSGSLFNTPMLTNTTTYYVEATANGCTTAARTPVTVTVQQTMAPTGNGVQEFCDIESTTLAGLDVIGTDIKWYETPTGGTQISSSAVAQNNTTYYASQTISGCESADRLQVLVFVYETVVPLQPSEIDVMETCDSDLDGDDNNGLALFDLTTYEPTLLNGSNASEFSFQYFTDASRLTPIVTAPESFENTVTNEQTIYVRIENNLNVNCYTDVSFNVRVNPLPSVQPAVTFQNCDEDGNPDGFTNFNLNELDDIITTESPANFNITYHASLNDANMANNPLNPLPYNNQTSNTIYGRVENNATGCYDVTMITLDVSTTALSPNFIRELDTCDDDDIPDGFYVFDLTTVSADFINQFPTGQNLTVHYFKSLSDAQLEENEILNPTNYTNGTPFSETLYVRVESEDNGDCFGIGPNLVLTVFPRPEFEVDQSETFCLNGGSVILNTFNPNGVYSYEWRDSNNNIVSTSETATVATEDIYTVVATSVEGCESFPVSFQVKASGISTITETDITVKDLSNNNTITIDDSNIGIGDYEFALDNEFGPFQDSPLFQNVFAGEHTVDVRDKNGCGVISLQVFVMGFPKFFTPNGDGANDTWNVKGLSNAYLQNTTVFIYDRYGKLIKQLKPSAEGWNGTFNGQLLASNDYWYVVNLVDDTGATRIFKGHFSLIR</sequence>
<reference evidence="2 3" key="1">
    <citation type="submission" date="2019-02" db="EMBL/GenBank/DDBJ databases">
        <title>Hyunsoonleella sp., isolated from marine sediment.</title>
        <authorList>
            <person name="Liu B.-T."/>
        </authorList>
    </citation>
    <scope>NUCLEOTIDE SEQUENCE [LARGE SCALE GENOMIC DNA]</scope>
    <source>
        <strain evidence="2 3">T58</strain>
    </source>
</reference>
<dbReference type="Pfam" id="PF19081">
    <property type="entry name" value="Ig_7"/>
    <property type="match status" value="3"/>
</dbReference>
<feature type="domain" description="C-type lectin" evidence="1">
    <location>
        <begin position="117"/>
        <end position="245"/>
    </location>
</feature>
<dbReference type="InterPro" id="IPR026341">
    <property type="entry name" value="T9SS_type_B"/>
</dbReference>
<dbReference type="OrthoDB" id="9765926at2"/>
<dbReference type="AlphaFoldDB" id="A0A4Q9FKD9"/>
<dbReference type="NCBIfam" id="TIGR04131">
    <property type="entry name" value="Bac_Flav_CTERM"/>
    <property type="match status" value="1"/>
</dbReference>
<dbReference type="Pfam" id="PF13585">
    <property type="entry name" value="CHU_C"/>
    <property type="match status" value="1"/>
</dbReference>
<protein>
    <submittedName>
        <fullName evidence="2">T9SS type B sorting domain-containing protein</fullName>
    </submittedName>
</protein>
<comment type="caution">
    <text evidence="2">The sequence shown here is derived from an EMBL/GenBank/DDBJ whole genome shotgun (WGS) entry which is preliminary data.</text>
</comment>
<dbReference type="InterPro" id="IPR016187">
    <property type="entry name" value="CTDL_fold"/>
</dbReference>
<dbReference type="SUPFAM" id="SSF56436">
    <property type="entry name" value="C-type lectin-like"/>
    <property type="match status" value="1"/>
</dbReference>
<dbReference type="RefSeq" id="WP_130963448.1">
    <property type="nucleotide sequence ID" value="NZ_SIRT01000003.1"/>
</dbReference>
<accession>A0A4Q9FKD9</accession>
<dbReference type="EMBL" id="SIRT01000003">
    <property type="protein sequence ID" value="TBN04748.1"/>
    <property type="molecule type" value="Genomic_DNA"/>
</dbReference>
<dbReference type="Proteomes" id="UP000291142">
    <property type="component" value="Unassembled WGS sequence"/>
</dbReference>
<dbReference type="Gene3D" id="3.10.100.10">
    <property type="entry name" value="Mannose-Binding Protein A, subunit A"/>
    <property type="match status" value="1"/>
</dbReference>
<dbReference type="InterPro" id="IPR044023">
    <property type="entry name" value="Ig_7"/>
</dbReference>
<dbReference type="InterPro" id="IPR001304">
    <property type="entry name" value="C-type_lectin-like"/>
</dbReference>
<evidence type="ECO:0000259" key="1">
    <source>
        <dbReference type="PROSITE" id="PS50041"/>
    </source>
</evidence>
<proteinExistence type="predicted"/>
<evidence type="ECO:0000313" key="3">
    <source>
        <dbReference type="Proteomes" id="UP000291142"/>
    </source>
</evidence>
<evidence type="ECO:0000313" key="2">
    <source>
        <dbReference type="EMBL" id="TBN04748.1"/>
    </source>
</evidence>